<evidence type="ECO:0000259" key="2">
    <source>
        <dbReference type="Pfam" id="PF13349"/>
    </source>
</evidence>
<evidence type="ECO:0000313" key="3">
    <source>
        <dbReference type="EMBL" id="KHF44597.1"/>
    </source>
</evidence>
<feature type="compositionally biased region" description="Polar residues" evidence="1">
    <location>
        <begin position="228"/>
        <end position="239"/>
    </location>
</feature>
<reference evidence="3 4" key="1">
    <citation type="submission" date="2014-10" db="EMBL/GenBank/DDBJ databases">
        <title>Genome sequence of Micropolyspora internatus JCM3315.</title>
        <authorList>
            <person name="Shin S.-K."/>
            <person name="Yi H."/>
        </authorList>
    </citation>
    <scope>NUCLEOTIDE SEQUENCE [LARGE SCALE GENOMIC DNA]</scope>
    <source>
        <strain evidence="3 4">JCM 3315</strain>
    </source>
</reference>
<comment type="caution">
    <text evidence="3">The sequence shown here is derived from an EMBL/GenBank/DDBJ whole genome shotgun (WGS) entry which is preliminary data.</text>
</comment>
<dbReference type="EMBL" id="JRZE01000003">
    <property type="protein sequence ID" value="KHF44597.1"/>
    <property type="molecule type" value="Genomic_DNA"/>
</dbReference>
<protein>
    <recommendedName>
        <fullName evidence="2">DUF4097 domain-containing protein</fullName>
    </recommendedName>
</protein>
<dbReference type="Pfam" id="PF13349">
    <property type="entry name" value="DUF4097"/>
    <property type="match status" value="1"/>
</dbReference>
<name>A0A837DAG0_9PSEU</name>
<dbReference type="AlphaFoldDB" id="A0A837DAG0"/>
<feature type="compositionally biased region" description="Basic and acidic residues" evidence="1">
    <location>
        <begin position="212"/>
        <end position="225"/>
    </location>
</feature>
<sequence length="239" mass="24794">MRSAGLAIGGVVLVALGVAVAAGWVWPKKSEHTDTVDTAVRQVEIDNGSGDVIVRSADVSHTVVKQRFSYRGGDPERAFEVAGSTLLLHGCGSFCSVDHEVTVPVGTTVRGEVSSGDVVVEGTADVDVRASSGDVKLRLRDANNVSVEAKSGNVSADLDGVAKVDANTRSGSMDLDLKGVDVVRAEARSGDITVTVPEGEYRVEASTNSGDRNVRGDDPNADRVLELTTASGDITVSDS</sequence>
<evidence type="ECO:0000256" key="1">
    <source>
        <dbReference type="SAM" id="MobiDB-lite"/>
    </source>
</evidence>
<dbReference type="RefSeq" id="WP_037309430.1">
    <property type="nucleotide sequence ID" value="NZ_FOWS01000002.1"/>
</dbReference>
<proteinExistence type="predicted"/>
<organism evidence="3 4">
    <name type="scientific">Saccharomonospora viridis</name>
    <dbReference type="NCBI Taxonomy" id="1852"/>
    <lineage>
        <taxon>Bacteria</taxon>
        <taxon>Bacillati</taxon>
        <taxon>Actinomycetota</taxon>
        <taxon>Actinomycetes</taxon>
        <taxon>Pseudonocardiales</taxon>
        <taxon>Pseudonocardiaceae</taxon>
        <taxon>Saccharomonospora</taxon>
    </lineage>
</organism>
<gene>
    <name evidence="3" type="ORF">MINT15_14790</name>
</gene>
<dbReference type="InterPro" id="IPR025164">
    <property type="entry name" value="Toastrack_DUF4097"/>
</dbReference>
<feature type="domain" description="DUF4097" evidence="2">
    <location>
        <begin position="42"/>
        <end position="236"/>
    </location>
</feature>
<accession>A0A837DAG0</accession>
<dbReference type="Proteomes" id="UP000030848">
    <property type="component" value="Unassembled WGS sequence"/>
</dbReference>
<feature type="region of interest" description="Disordered" evidence="1">
    <location>
        <begin position="205"/>
        <end position="239"/>
    </location>
</feature>
<evidence type="ECO:0000313" key="4">
    <source>
        <dbReference type="Proteomes" id="UP000030848"/>
    </source>
</evidence>